<dbReference type="EMBL" id="PGTO01000002">
    <property type="protein sequence ID" value="RAU23469.1"/>
    <property type="molecule type" value="Genomic_DNA"/>
</dbReference>
<sequence>MLGPAEFREIISALSDAGLQPVRLPEGRSPYLSPALAAGMAVPRAIRKAKQDAAAAEAEKKAADKA</sequence>
<accession>A0A364P292</accession>
<keyword evidence="2" id="KW-1185">Reference proteome</keyword>
<proteinExistence type="predicted"/>
<organism evidence="1 2">
    <name type="scientific">Paramagnetospirillum kuznetsovii</name>
    <dbReference type="NCBI Taxonomy" id="2053833"/>
    <lineage>
        <taxon>Bacteria</taxon>
        <taxon>Pseudomonadati</taxon>
        <taxon>Pseudomonadota</taxon>
        <taxon>Alphaproteobacteria</taxon>
        <taxon>Rhodospirillales</taxon>
        <taxon>Magnetospirillaceae</taxon>
        <taxon>Paramagnetospirillum</taxon>
    </lineage>
</organism>
<reference evidence="1 2" key="1">
    <citation type="submission" date="2017-11" db="EMBL/GenBank/DDBJ databases">
        <title>Draft genome sequence of magnetotactic bacterium Magnetospirillum kuznetsovii LBB-42.</title>
        <authorList>
            <person name="Grouzdev D.S."/>
            <person name="Rysina M.S."/>
            <person name="Baslerov R.V."/>
            <person name="Koziaeva V."/>
        </authorList>
    </citation>
    <scope>NUCLEOTIDE SEQUENCE [LARGE SCALE GENOMIC DNA]</scope>
    <source>
        <strain evidence="1 2">LBB-42</strain>
    </source>
</reference>
<evidence type="ECO:0000313" key="2">
    <source>
        <dbReference type="Proteomes" id="UP000251075"/>
    </source>
</evidence>
<protein>
    <submittedName>
        <fullName evidence="1">Uncharacterized protein</fullName>
    </submittedName>
</protein>
<evidence type="ECO:0000313" key="1">
    <source>
        <dbReference type="EMBL" id="RAU23469.1"/>
    </source>
</evidence>
<gene>
    <name evidence="1" type="ORF">CU669_02680</name>
</gene>
<dbReference type="OrthoDB" id="7365417at2"/>
<dbReference type="AlphaFoldDB" id="A0A364P292"/>
<name>A0A364P292_9PROT</name>
<comment type="caution">
    <text evidence="1">The sequence shown here is derived from an EMBL/GenBank/DDBJ whole genome shotgun (WGS) entry which is preliminary data.</text>
</comment>
<dbReference type="Proteomes" id="UP000251075">
    <property type="component" value="Unassembled WGS sequence"/>
</dbReference>